<protein>
    <submittedName>
        <fullName evidence="3">Protoglobin-domain-containing protein</fullName>
    </submittedName>
</protein>
<evidence type="ECO:0000313" key="3">
    <source>
        <dbReference type="EMBL" id="ORZ31707.1"/>
    </source>
</evidence>
<evidence type="ECO:0000256" key="1">
    <source>
        <dbReference type="SAM" id="Phobius"/>
    </source>
</evidence>
<evidence type="ECO:0000313" key="4">
    <source>
        <dbReference type="Proteomes" id="UP000193411"/>
    </source>
</evidence>
<name>A0A1Y2HAT9_9FUNG</name>
<dbReference type="Pfam" id="PF11563">
    <property type="entry name" value="Protoglobin"/>
    <property type="match status" value="1"/>
</dbReference>
<sequence>MQHVERSKLYTDVIYRVKFVAALVGFTKEDQALVAELAPKIEPLLPAFIDAVYTQMFQFDILAESFFNRMQGFDGQVVYKLENLSINSEQITFRRSMLLKYFVRSMRSMSDFESLIPYLDWVAAVRLSIHSKQSFIPIEFIHCNGLLGFMSGELIKLVAQLHLPHHKMTKAQAAFTRMLWVQVCGCPLTILAALIAQRSLPHLHSHH</sequence>
<keyword evidence="4" id="KW-1185">Reference proteome</keyword>
<comment type="caution">
    <text evidence="3">The sequence shown here is derived from an EMBL/GenBank/DDBJ whole genome shotgun (WGS) entry which is preliminary data.</text>
</comment>
<dbReference type="InterPro" id="IPR012292">
    <property type="entry name" value="Globin/Proto"/>
</dbReference>
<dbReference type="PANTHER" id="PTHR42071:SF1">
    <property type="entry name" value="GLOBIN-SENSOR DOMAIN-CONTAINING PROTEIN"/>
    <property type="match status" value="1"/>
</dbReference>
<keyword evidence="1" id="KW-1133">Transmembrane helix</keyword>
<dbReference type="EMBL" id="MCFL01000056">
    <property type="protein sequence ID" value="ORZ31707.1"/>
    <property type="molecule type" value="Genomic_DNA"/>
</dbReference>
<keyword evidence="1" id="KW-0812">Transmembrane</keyword>
<accession>A0A1Y2HAT9</accession>
<feature type="domain" description="Globin-sensor" evidence="2">
    <location>
        <begin position="16"/>
        <end position="183"/>
    </location>
</feature>
<keyword evidence="1" id="KW-0472">Membrane</keyword>
<feature type="transmembrane region" description="Helical" evidence="1">
    <location>
        <begin position="178"/>
        <end position="196"/>
    </location>
</feature>
<evidence type="ECO:0000259" key="2">
    <source>
        <dbReference type="Pfam" id="PF11563"/>
    </source>
</evidence>
<organism evidence="3 4">
    <name type="scientific">Catenaria anguillulae PL171</name>
    <dbReference type="NCBI Taxonomy" id="765915"/>
    <lineage>
        <taxon>Eukaryota</taxon>
        <taxon>Fungi</taxon>
        <taxon>Fungi incertae sedis</taxon>
        <taxon>Blastocladiomycota</taxon>
        <taxon>Blastocladiomycetes</taxon>
        <taxon>Blastocladiales</taxon>
        <taxon>Catenariaceae</taxon>
        <taxon>Catenaria</taxon>
    </lineage>
</organism>
<dbReference type="GO" id="GO:0019825">
    <property type="term" value="F:oxygen binding"/>
    <property type="evidence" value="ECO:0007669"/>
    <property type="project" value="InterPro"/>
</dbReference>
<dbReference type="Proteomes" id="UP000193411">
    <property type="component" value="Unassembled WGS sequence"/>
</dbReference>
<reference evidence="3 4" key="1">
    <citation type="submission" date="2016-07" db="EMBL/GenBank/DDBJ databases">
        <title>Pervasive Adenine N6-methylation of Active Genes in Fungi.</title>
        <authorList>
            <consortium name="DOE Joint Genome Institute"/>
            <person name="Mondo S.J."/>
            <person name="Dannebaum R.O."/>
            <person name="Kuo R.C."/>
            <person name="Labutti K."/>
            <person name="Haridas S."/>
            <person name="Kuo A."/>
            <person name="Salamov A."/>
            <person name="Ahrendt S.R."/>
            <person name="Lipzen A."/>
            <person name="Sullivan W."/>
            <person name="Andreopoulos W.B."/>
            <person name="Clum A."/>
            <person name="Lindquist E."/>
            <person name="Daum C."/>
            <person name="Ramamoorthy G.K."/>
            <person name="Gryganskyi A."/>
            <person name="Culley D."/>
            <person name="Magnuson J.K."/>
            <person name="James T.Y."/>
            <person name="O'Malley M.A."/>
            <person name="Stajich J.E."/>
            <person name="Spatafora J.W."/>
            <person name="Visel A."/>
            <person name="Grigoriev I.V."/>
        </authorList>
    </citation>
    <scope>NUCLEOTIDE SEQUENCE [LARGE SCALE GENOMIC DNA]</scope>
    <source>
        <strain evidence="3 4">PL171</strain>
    </source>
</reference>
<proteinExistence type="predicted"/>
<dbReference type="Gene3D" id="1.10.490.10">
    <property type="entry name" value="Globins"/>
    <property type="match status" value="1"/>
</dbReference>
<dbReference type="OrthoDB" id="10027058at2759"/>
<dbReference type="InterPro" id="IPR009050">
    <property type="entry name" value="Globin-like_sf"/>
</dbReference>
<dbReference type="GO" id="GO:0020037">
    <property type="term" value="F:heme binding"/>
    <property type="evidence" value="ECO:0007669"/>
    <property type="project" value="InterPro"/>
</dbReference>
<gene>
    <name evidence="3" type="ORF">BCR44DRAFT_1392448</name>
</gene>
<dbReference type="AlphaFoldDB" id="A0A1Y2HAT9"/>
<dbReference type="PANTHER" id="PTHR42071">
    <property type="entry name" value="PROTOGLOBIN DOMAIN-CONTAINING PROTEIN"/>
    <property type="match status" value="1"/>
</dbReference>
<dbReference type="InterPro" id="IPR044398">
    <property type="entry name" value="Globin-sensor_dom"/>
</dbReference>
<dbReference type="SUPFAM" id="SSF46458">
    <property type="entry name" value="Globin-like"/>
    <property type="match status" value="1"/>
</dbReference>